<dbReference type="PROSITE" id="PS50850">
    <property type="entry name" value="MFS"/>
    <property type="match status" value="1"/>
</dbReference>
<evidence type="ECO:0000256" key="6">
    <source>
        <dbReference type="SAM" id="Phobius"/>
    </source>
</evidence>
<organism evidence="8 9">
    <name type="scientific">Phaseolus coccineus</name>
    <name type="common">Scarlet runner bean</name>
    <name type="synonym">Phaseolus multiflorus</name>
    <dbReference type="NCBI Taxonomy" id="3886"/>
    <lineage>
        <taxon>Eukaryota</taxon>
        <taxon>Viridiplantae</taxon>
        <taxon>Streptophyta</taxon>
        <taxon>Embryophyta</taxon>
        <taxon>Tracheophyta</taxon>
        <taxon>Spermatophyta</taxon>
        <taxon>Magnoliopsida</taxon>
        <taxon>eudicotyledons</taxon>
        <taxon>Gunneridae</taxon>
        <taxon>Pentapetalae</taxon>
        <taxon>rosids</taxon>
        <taxon>fabids</taxon>
        <taxon>Fabales</taxon>
        <taxon>Fabaceae</taxon>
        <taxon>Papilionoideae</taxon>
        <taxon>50 kb inversion clade</taxon>
        <taxon>NPAAA clade</taxon>
        <taxon>indigoferoid/millettioid clade</taxon>
        <taxon>Phaseoleae</taxon>
        <taxon>Phaseolus</taxon>
    </lineage>
</organism>
<dbReference type="InterPro" id="IPR056555">
    <property type="entry name" value="NFD4_C"/>
</dbReference>
<comment type="caution">
    <text evidence="8">The sequence shown here is derived from an EMBL/GenBank/DDBJ whole genome shotgun (WGS) entry which is preliminary data.</text>
</comment>
<evidence type="ECO:0000256" key="5">
    <source>
        <dbReference type="SAM" id="MobiDB-lite"/>
    </source>
</evidence>
<dbReference type="CDD" id="cd17354">
    <property type="entry name" value="MFS_Mch1p_like"/>
    <property type="match status" value="1"/>
</dbReference>
<dbReference type="InterPro" id="IPR010658">
    <property type="entry name" value="Nodulin-like"/>
</dbReference>
<reference evidence="8 9" key="1">
    <citation type="submission" date="2024-01" db="EMBL/GenBank/DDBJ databases">
        <title>The genomes of 5 underutilized Papilionoideae crops provide insights into root nodulation and disease resistanc.</title>
        <authorList>
            <person name="Jiang F."/>
        </authorList>
    </citation>
    <scope>NUCLEOTIDE SEQUENCE [LARGE SCALE GENOMIC DNA]</scope>
    <source>
        <strain evidence="8">JINMINGXINNONG_FW02</strain>
        <tissue evidence="8">Leaves</tissue>
    </source>
</reference>
<dbReference type="PANTHER" id="PTHR21576">
    <property type="entry name" value="UNCHARACTERIZED NODULIN-LIKE PROTEIN"/>
    <property type="match status" value="1"/>
</dbReference>
<keyword evidence="9" id="KW-1185">Reference proteome</keyword>
<dbReference type="InterPro" id="IPR036259">
    <property type="entry name" value="MFS_trans_sf"/>
</dbReference>
<feature type="transmembrane region" description="Helical" evidence="6">
    <location>
        <begin position="223"/>
        <end position="243"/>
    </location>
</feature>
<feature type="transmembrane region" description="Helical" evidence="6">
    <location>
        <begin position="191"/>
        <end position="211"/>
    </location>
</feature>
<protein>
    <recommendedName>
        <fullName evidence="7">Major facilitator superfamily (MFS) profile domain-containing protein</fullName>
    </recommendedName>
</protein>
<evidence type="ECO:0000256" key="3">
    <source>
        <dbReference type="ARBA" id="ARBA00022989"/>
    </source>
</evidence>
<feature type="domain" description="Major facilitator superfamily (MFS) profile" evidence="7">
    <location>
        <begin position="346"/>
        <end position="558"/>
    </location>
</feature>
<dbReference type="Pfam" id="PF23262">
    <property type="entry name" value="NFD4_C"/>
    <property type="match status" value="1"/>
</dbReference>
<dbReference type="InterPro" id="IPR020846">
    <property type="entry name" value="MFS_dom"/>
</dbReference>
<feature type="transmembrane region" description="Helical" evidence="6">
    <location>
        <begin position="54"/>
        <end position="73"/>
    </location>
</feature>
<evidence type="ECO:0000313" key="8">
    <source>
        <dbReference type="EMBL" id="KAK7354214.1"/>
    </source>
</evidence>
<keyword evidence="4 6" id="KW-0472">Membrane</keyword>
<dbReference type="SUPFAM" id="SSF103473">
    <property type="entry name" value="MFS general substrate transporter"/>
    <property type="match status" value="1"/>
</dbReference>
<evidence type="ECO:0000256" key="2">
    <source>
        <dbReference type="ARBA" id="ARBA00022692"/>
    </source>
</evidence>
<feature type="transmembrane region" description="Helical" evidence="6">
    <location>
        <begin position="520"/>
        <end position="539"/>
    </location>
</feature>
<keyword evidence="2 6" id="KW-0812">Transmembrane</keyword>
<evidence type="ECO:0000256" key="4">
    <source>
        <dbReference type="ARBA" id="ARBA00023136"/>
    </source>
</evidence>
<comment type="subcellular location">
    <subcellularLocation>
        <location evidence="1">Membrane</location>
        <topology evidence="1">Multi-pass membrane protein</topology>
    </subcellularLocation>
</comment>
<dbReference type="PANTHER" id="PTHR21576:SF22">
    <property type="entry name" value="F25A4.25 PROTEIN"/>
    <property type="match status" value="1"/>
</dbReference>
<keyword evidence="3 6" id="KW-1133">Transmembrane helix</keyword>
<sequence>MGWVANPWTAVAAAIWIQSSCGASYTFSIYSSVLKSTQGYDQSTLDTVSVFKDVGANFGVLSGLLYTAVVPYTHRSALPGSPSKSKWTSLAGPWLVLAAGAIQFFTGFIFIWASVVGLISPPPVPVMCFFAWLSANGQTFLNTTNVVTGLRNFPGHSGTIIGIMKGFLGLSGAILIQIYHTFFDGDPSTFILMLALLPSFISVLLMFLLRIYEVHGSDYKKHLDSFSVTTVIIVAYLVFIIILQNFVSLPYWGQMFEFVILMVLLASPFGIAIKVHWEESRKFTQSYTIERGSSTSKGSTSSSDSASVDQVEYTELPSGEGQVQVTTDDELPHEEDKSPLQAMCTLEFWMLFVIMISGLGSGLATINNMSQIGQSLGYSTIEINNLVSLWSMWNFLGRFGGGHISDYIMHRKGWPRPLLMTTTLGIMVIGHLIIACGFRGNLYLGPVLVGIGYGAHWSLMPTITSELFGVKHMGTIFNAIAAASPLGSYILSVRVVGYIYDKQADEDNLCFGIDCFMSSFFILAGVAFLTFLVGLVLYFRTQRFYKLVVLRRLKHYAR</sequence>
<evidence type="ECO:0000256" key="1">
    <source>
        <dbReference type="ARBA" id="ARBA00004141"/>
    </source>
</evidence>
<feature type="region of interest" description="Disordered" evidence="5">
    <location>
        <begin position="313"/>
        <end position="336"/>
    </location>
</feature>
<proteinExistence type="predicted"/>
<feature type="transmembrane region" description="Helical" evidence="6">
    <location>
        <begin position="159"/>
        <end position="179"/>
    </location>
</feature>
<feature type="transmembrane region" description="Helical" evidence="6">
    <location>
        <begin position="417"/>
        <end position="438"/>
    </location>
</feature>
<evidence type="ECO:0000313" key="9">
    <source>
        <dbReference type="Proteomes" id="UP001374584"/>
    </source>
</evidence>
<dbReference type="Proteomes" id="UP001374584">
    <property type="component" value="Unassembled WGS sequence"/>
</dbReference>
<dbReference type="AlphaFoldDB" id="A0AAN9R0X6"/>
<dbReference type="EMBL" id="JAYMYR010000007">
    <property type="protein sequence ID" value="KAK7354214.1"/>
    <property type="molecule type" value="Genomic_DNA"/>
</dbReference>
<dbReference type="Pfam" id="PF06813">
    <property type="entry name" value="Nodulin-like"/>
    <property type="match status" value="2"/>
</dbReference>
<dbReference type="GO" id="GO:0022857">
    <property type="term" value="F:transmembrane transporter activity"/>
    <property type="evidence" value="ECO:0007669"/>
    <property type="project" value="InterPro"/>
</dbReference>
<feature type="transmembrane region" description="Helical" evidence="6">
    <location>
        <begin position="346"/>
        <end position="364"/>
    </location>
</feature>
<feature type="transmembrane region" description="Helical" evidence="6">
    <location>
        <begin position="444"/>
        <end position="464"/>
    </location>
</feature>
<dbReference type="Gene3D" id="1.20.1250.20">
    <property type="entry name" value="MFS general substrate transporter like domains"/>
    <property type="match status" value="1"/>
</dbReference>
<evidence type="ECO:0000259" key="7">
    <source>
        <dbReference type="PROSITE" id="PS50850"/>
    </source>
</evidence>
<accession>A0AAN9R0X6</accession>
<name>A0AAN9R0X6_PHACN</name>
<feature type="transmembrane region" description="Helical" evidence="6">
    <location>
        <begin position="94"/>
        <end position="118"/>
    </location>
</feature>
<dbReference type="GO" id="GO:0016020">
    <property type="term" value="C:membrane"/>
    <property type="evidence" value="ECO:0007669"/>
    <property type="project" value="UniProtKB-SubCell"/>
</dbReference>
<feature type="transmembrane region" description="Helical" evidence="6">
    <location>
        <begin position="255"/>
        <end position="273"/>
    </location>
</feature>
<gene>
    <name evidence="8" type="ORF">VNO80_19673</name>
</gene>